<keyword evidence="1" id="KW-1185">Reference proteome</keyword>
<evidence type="ECO:0000313" key="2">
    <source>
        <dbReference type="WBParaSite" id="L893_g27585.t1"/>
    </source>
</evidence>
<sequence>MDTTVSFDLCGVASVVLRKGSFAYDFLRRRGSSKISGLICRRVRKVAAAATMTKPQRVICDVSEKETGRGAETDS</sequence>
<name>A0A1I7ZLU9_9BILA</name>
<dbReference type="WBParaSite" id="L893_g27585.t1">
    <property type="protein sequence ID" value="L893_g27585.t1"/>
    <property type="gene ID" value="L893_g27585"/>
</dbReference>
<accession>A0A1I7ZLU9</accession>
<dbReference type="AlphaFoldDB" id="A0A1I7ZLU9"/>
<proteinExistence type="predicted"/>
<protein>
    <submittedName>
        <fullName evidence="2">Pentatricopeptide repeat-containing protein</fullName>
    </submittedName>
</protein>
<evidence type="ECO:0000313" key="1">
    <source>
        <dbReference type="Proteomes" id="UP000095287"/>
    </source>
</evidence>
<organism evidence="1 2">
    <name type="scientific">Steinernema glaseri</name>
    <dbReference type="NCBI Taxonomy" id="37863"/>
    <lineage>
        <taxon>Eukaryota</taxon>
        <taxon>Metazoa</taxon>
        <taxon>Ecdysozoa</taxon>
        <taxon>Nematoda</taxon>
        <taxon>Chromadorea</taxon>
        <taxon>Rhabditida</taxon>
        <taxon>Tylenchina</taxon>
        <taxon>Panagrolaimomorpha</taxon>
        <taxon>Strongyloidoidea</taxon>
        <taxon>Steinernematidae</taxon>
        <taxon>Steinernema</taxon>
    </lineage>
</organism>
<reference evidence="2" key="1">
    <citation type="submission" date="2016-11" db="UniProtKB">
        <authorList>
            <consortium name="WormBaseParasite"/>
        </authorList>
    </citation>
    <scope>IDENTIFICATION</scope>
</reference>
<dbReference type="Proteomes" id="UP000095287">
    <property type="component" value="Unplaced"/>
</dbReference>